<name>A0ABV9YM86_9PSEU</name>
<comment type="caution">
    <text evidence="2">The sequence shown here is derived from an EMBL/GenBank/DDBJ whole genome shotgun (WGS) entry which is preliminary data.</text>
</comment>
<evidence type="ECO:0000313" key="2">
    <source>
        <dbReference type="EMBL" id="MFC5063990.1"/>
    </source>
</evidence>
<sequence length="185" mass="19164">MFTRPAQSTRSLVGKDLTERQQLGVERNDPPAGAPPGRIVALLGLATLLLLGGCGSGGASAEVTCTNGQCRAVVTGTPVEVSESTTSSGSMALVMGTSTARPKPSSSSKPSTSKPRPTTRPTHRAGSSDGRDEVDFLVRAVGPGWVEIDENGVQRVPVGEVFAEDDTLVRVEAADGGTATFTWQR</sequence>
<evidence type="ECO:0000256" key="1">
    <source>
        <dbReference type="SAM" id="MobiDB-lite"/>
    </source>
</evidence>
<feature type="region of interest" description="Disordered" evidence="1">
    <location>
        <begin position="1"/>
        <end position="35"/>
    </location>
</feature>
<keyword evidence="3" id="KW-1185">Reference proteome</keyword>
<feature type="compositionally biased region" description="Low complexity" evidence="1">
    <location>
        <begin position="78"/>
        <end position="90"/>
    </location>
</feature>
<feature type="compositionally biased region" description="Low complexity" evidence="1">
    <location>
        <begin position="97"/>
        <end position="120"/>
    </location>
</feature>
<dbReference type="EMBL" id="JBHSIV010000018">
    <property type="protein sequence ID" value="MFC5063990.1"/>
    <property type="molecule type" value="Genomic_DNA"/>
</dbReference>
<protein>
    <recommendedName>
        <fullName evidence="4">Lipoprotein</fullName>
    </recommendedName>
</protein>
<gene>
    <name evidence="2" type="ORF">ACFPBZ_17350</name>
</gene>
<proteinExistence type="predicted"/>
<reference evidence="3" key="1">
    <citation type="journal article" date="2019" name="Int. J. Syst. Evol. Microbiol.">
        <title>The Global Catalogue of Microorganisms (GCM) 10K type strain sequencing project: providing services to taxonomists for standard genome sequencing and annotation.</title>
        <authorList>
            <consortium name="The Broad Institute Genomics Platform"/>
            <consortium name="The Broad Institute Genome Sequencing Center for Infectious Disease"/>
            <person name="Wu L."/>
            <person name="Ma J."/>
        </authorList>
    </citation>
    <scope>NUCLEOTIDE SEQUENCE [LARGE SCALE GENOMIC DNA]</scope>
    <source>
        <strain evidence="3">CGMCC 4.7093</strain>
    </source>
</reference>
<organism evidence="2 3">
    <name type="scientific">Actinomycetospora atypica</name>
    <dbReference type="NCBI Taxonomy" id="1290095"/>
    <lineage>
        <taxon>Bacteria</taxon>
        <taxon>Bacillati</taxon>
        <taxon>Actinomycetota</taxon>
        <taxon>Actinomycetes</taxon>
        <taxon>Pseudonocardiales</taxon>
        <taxon>Pseudonocardiaceae</taxon>
        <taxon>Actinomycetospora</taxon>
    </lineage>
</organism>
<evidence type="ECO:0000313" key="3">
    <source>
        <dbReference type="Proteomes" id="UP001595947"/>
    </source>
</evidence>
<evidence type="ECO:0008006" key="4">
    <source>
        <dbReference type="Google" id="ProtNLM"/>
    </source>
</evidence>
<dbReference type="RefSeq" id="WP_378037332.1">
    <property type="nucleotide sequence ID" value="NZ_JBHSIV010000018.1"/>
</dbReference>
<feature type="region of interest" description="Disordered" evidence="1">
    <location>
        <begin position="78"/>
        <end position="134"/>
    </location>
</feature>
<dbReference type="Proteomes" id="UP001595947">
    <property type="component" value="Unassembled WGS sequence"/>
</dbReference>
<feature type="compositionally biased region" description="Polar residues" evidence="1">
    <location>
        <begin position="1"/>
        <end position="11"/>
    </location>
</feature>
<accession>A0ABV9YM86</accession>